<dbReference type="WBParaSite" id="OFLC_0000785501-mRNA-1">
    <property type="protein sequence ID" value="OFLC_0000785501-mRNA-1"/>
    <property type="gene ID" value="OFLC_0000785501"/>
</dbReference>
<organism evidence="4">
    <name type="scientific">Onchocerca flexuosa</name>
    <dbReference type="NCBI Taxonomy" id="387005"/>
    <lineage>
        <taxon>Eukaryota</taxon>
        <taxon>Metazoa</taxon>
        <taxon>Ecdysozoa</taxon>
        <taxon>Nematoda</taxon>
        <taxon>Chromadorea</taxon>
        <taxon>Rhabditida</taxon>
        <taxon>Spirurina</taxon>
        <taxon>Spiruromorpha</taxon>
        <taxon>Filarioidea</taxon>
        <taxon>Onchocercidae</taxon>
        <taxon>Onchocerca</taxon>
    </lineage>
</organism>
<keyword evidence="1" id="KW-0812">Transmembrane</keyword>
<keyword evidence="3" id="KW-1185">Reference proteome</keyword>
<evidence type="ECO:0000313" key="3">
    <source>
        <dbReference type="Proteomes" id="UP000267606"/>
    </source>
</evidence>
<reference evidence="4" key="1">
    <citation type="submission" date="2016-06" db="UniProtKB">
        <authorList>
            <consortium name="WormBaseParasite"/>
        </authorList>
    </citation>
    <scope>IDENTIFICATION</scope>
</reference>
<dbReference type="AlphaFoldDB" id="A0A183HK44"/>
<name>A0A183HK44_9BILA</name>
<evidence type="ECO:0000256" key="1">
    <source>
        <dbReference type="SAM" id="Phobius"/>
    </source>
</evidence>
<dbReference type="EMBL" id="UZAJ01008479">
    <property type="protein sequence ID" value="VDO52850.1"/>
    <property type="molecule type" value="Genomic_DNA"/>
</dbReference>
<reference evidence="2 3" key="2">
    <citation type="submission" date="2018-11" db="EMBL/GenBank/DDBJ databases">
        <authorList>
            <consortium name="Pathogen Informatics"/>
        </authorList>
    </citation>
    <scope>NUCLEOTIDE SEQUENCE [LARGE SCALE GENOMIC DNA]</scope>
</reference>
<sequence length="129" mass="14966">MLISVLHRPKQRALKKLKKLHFIAENCRRSIAGEELLVDKDEEFWMKCGRFCPLLYPNPKPTPRNAYERIFTHGTRVGVYVSIIVQLILGLMIPFPTVRAVIQIASVKLASSRFRSIILMFIIIWAFQI</sequence>
<accession>A0A183HK44</accession>
<dbReference type="STRING" id="387005.A0A183HK44"/>
<gene>
    <name evidence="2" type="ORF">OFLC_LOCUS7855</name>
</gene>
<proteinExistence type="predicted"/>
<evidence type="ECO:0000313" key="4">
    <source>
        <dbReference type="WBParaSite" id="OFLC_0000785501-mRNA-1"/>
    </source>
</evidence>
<keyword evidence="1" id="KW-1133">Transmembrane helix</keyword>
<feature type="transmembrane region" description="Helical" evidence="1">
    <location>
        <begin position="77"/>
        <end position="95"/>
    </location>
</feature>
<evidence type="ECO:0000313" key="2">
    <source>
        <dbReference type="EMBL" id="VDO52850.1"/>
    </source>
</evidence>
<feature type="transmembrane region" description="Helical" evidence="1">
    <location>
        <begin position="101"/>
        <end position="127"/>
    </location>
</feature>
<keyword evidence="1" id="KW-0472">Membrane</keyword>
<dbReference type="Proteomes" id="UP000267606">
    <property type="component" value="Unassembled WGS sequence"/>
</dbReference>
<protein>
    <submittedName>
        <fullName evidence="4">ABC transmembrane type-1 domain-containing protein</fullName>
    </submittedName>
</protein>